<sequence>MSSLADLYKTDFHAWTLAAADLVRRRRFDELNADDLAEELDSIGRKERNEVANRLVILLAHLLKWQLQPAYRDTNWRSSIIEQRKQIQRQIQHSPSVRPYVAEAITEAFPDAVDIAVRETLLDSGGFPSACPYSLNEVLDFDYYPDQRTGALVQFNSCLQDIEIYVIYLVRRGFPSLFE</sequence>
<gene>
    <name evidence="1" type="ORF">THSYN_28740</name>
</gene>
<evidence type="ECO:0000313" key="2">
    <source>
        <dbReference type="Proteomes" id="UP000232638"/>
    </source>
</evidence>
<dbReference type="RefSeq" id="WP_100922174.1">
    <property type="nucleotide sequence ID" value="NZ_CP020370.1"/>
</dbReference>
<name>A0A2K8UG51_9GAMM</name>
<dbReference type="OrthoDB" id="5766125at2"/>
<protein>
    <recommendedName>
        <fullName evidence="3">DUF29 domain-containing protein</fullName>
    </recommendedName>
</protein>
<evidence type="ECO:0000313" key="1">
    <source>
        <dbReference type="EMBL" id="AUB84525.1"/>
    </source>
</evidence>
<keyword evidence="2" id="KW-1185">Reference proteome</keyword>
<dbReference type="PANTHER" id="PTHR34235">
    <property type="entry name" value="SLR1203 PROTEIN-RELATED"/>
    <property type="match status" value="1"/>
</dbReference>
<dbReference type="EMBL" id="CP020370">
    <property type="protein sequence ID" value="AUB84525.1"/>
    <property type="molecule type" value="Genomic_DNA"/>
</dbReference>
<dbReference type="Proteomes" id="UP000232638">
    <property type="component" value="Chromosome"/>
</dbReference>
<dbReference type="KEGG" id="tsy:THSYN_28740"/>
<dbReference type="Pfam" id="PF01724">
    <property type="entry name" value="DUF29"/>
    <property type="match status" value="1"/>
</dbReference>
<organism evidence="1 2">
    <name type="scientific">Candidatus Thiodictyon syntrophicum</name>
    <dbReference type="NCBI Taxonomy" id="1166950"/>
    <lineage>
        <taxon>Bacteria</taxon>
        <taxon>Pseudomonadati</taxon>
        <taxon>Pseudomonadota</taxon>
        <taxon>Gammaproteobacteria</taxon>
        <taxon>Chromatiales</taxon>
        <taxon>Chromatiaceae</taxon>
        <taxon>Thiodictyon</taxon>
    </lineage>
</organism>
<evidence type="ECO:0008006" key="3">
    <source>
        <dbReference type="Google" id="ProtNLM"/>
    </source>
</evidence>
<proteinExistence type="predicted"/>
<dbReference type="Gene3D" id="1.20.1220.20">
    <property type="entry name" value="Uncharcterised protein PF01724"/>
    <property type="match status" value="1"/>
</dbReference>
<dbReference type="InterPro" id="IPR002636">
    <property type="entry name" value="DUF29"/>
</dbReference>
<accession>A0A2K8UG51</accession>
<reference evidence="1 2" key="1">
    <citation type="submission" date="2017-03" db="EMBL/GenBank/DDBJ databases">
        <title>Complete genome sequence of Candidatus 'Thiodictyon syntrophicum' sp. nov. strain Cad16T, a photolithoautotroph purple sulfur bacterium isolated from an alpine meromictic lake.</title>
        <authorList>
            <person name="Luedin S.M."/>
            <person name="Pothier J.F."/>
            <person name="Danza F."/>
            <person name="Storelli N."/>
            <person name="Wittwer M."/>
            <person name="Tonolla M."/>
        </authorList>
    </citation>
    <scope>NUCLEOTIDE SEQUENCE [LARGE SCALE GENOMIC DNA]</scope>
    <source>
        <strain evidence="1 2">Cad16T</strain>
    </source>
</reference>
<dbReference type="AlphaFoldDB" id="A0A2K8UG51"/>
<dbReference type="PANTHER" id="PTHR34235:SF4">
    <property type="entry name" value="SLR0291 PROTEIN"/>
    <property type="match status" value="1"/>
</dbReference>